<name>A0A2D0KNN2_9GAMM</name>
<dbReference type="EMBL" id="NJAJ01000020">
    <property type="protein sequence ID" value="PHM65053.1"/>
    <property type="molecule type" value="Genomic_DNA"/>
</dbReference>
<dbReference type="Pfam" id="PF06755">
    <property type="entry name" value="CbtA_toxin"/>
    <property type="match status" value="1"/>
</dbReference>
<reference evidence="1 2" key="1">
    <citation type="journal article" date="2017" name="Nat. Microbiol.">
        <title>Natural product diversity associated with the nematode symbionts Photorhabdus and Xenorhabdus.</title>
        <authorList>
            <person name="Tobias N.J."/>
            <person name="Wolff H."/>
            <person name="Djahanschiri B."/>
            <person name="Grundmann F."/>
            <person name="Kronenwerth M."/>
            <person name="Shi Y.M."/>
            <person name="Simonyi S."/>
            <person name="Grun P."/>
            <person name="Shapiro-Ilan D."/>
            <person name="Pidot S.J."/>
            <person name="Stinear T.P."/>
            <person name="Ebersberger I."/>
            <person name="Bode H.B."/>
        </authorList>
    </citation>
    <scope>NUCLEOTIDE SEQUENCE [LARGE SCALE GENOMIC DNA]</scope>
    <source>
        <strain evidence="1 2">DSM 17904</strain>
    </source>
</reference>
<dbReference type="Proteomes" id="UP000222366">
    <property type="component" value="Unassembled WGS sequence"/>
</dbReference>
<gene>
    <name evidence="1" type="ORF">Xsto_02366</name>
</gene>
<protein>
    <submittedName>
        <fullName evidence="1">Toxin-antitoxin protein</fullName>
    </submittedName>
</protein>
<organism evidence="1 2">
    <name type="scientific">Xenorhabdus stockiae</name>
    <dbReference type="NCBI Taxonomy" id="351614"/>
    <lineage>
        <taxon>Bacteria</taxon>
        <taxon>Pseudomonadati</taxon>
        <taxon>Pseudomonadota</taxon>
        <taxon>Gammaproteobacteria</taxon>
        <taxon>Enterobacterales</taxon>
        <taxon>Morganellaceae</taxon>
        <taxon>Xenorhabdus</taxon>
    </lineage>
</organism>
<accession>A0A2D0KNN2</accession>
<comment type="caution">
    <text evidence="1">The sequence shown here is derived from an EMBL/GenBank/DDBJ whole genome shotgun (WGS) entry which is preliminary data.</text>
</comment>
<keyword evidence="2" id="KW-1185">Reference proteome</keyword>
<proteinExistence type="predicted"/>
<evidence type="ECO:0000313" key="1">
    <source>
        <dbReference type="EMBL" id="PHM65053.1"/>
    </source>
</evidence>
<evidence type="ECO:0000313" key="2">
    <source>
        <dbReference type="Proteomes" id="UP000222366"/>
    </source>
</evidence>
<dbReference type="InterPro" id="IPR009610">
    <property type="entry name" value="CbtA_toxin"/>
</dbReference>
<dbReference type="AlphaFoldDB" id="A0A2D0KNN2"/>
<sequence length="87" mass="9570">MIAAALLKRHFGLSLNDTALCETETVTELIASGIRPSDAINERVDKYDLTRLDASAMTPDTPYPGGHDELTVIFDSQVAGIFRRDFN</sequence>